<keyword evidence="5" id="KW-1185">Reference proteome</keyword>
<evidence type="ECO:0000313" key="5">
    <source>
        <dbReference type="Proteomes" id="UP000286268"/>
    </source>
</evidence>
<dbReference type="SMART" id="SM00271">
    <property type="entry name" value="DnaJ"/>
    <property type="match status" value="1"/>
</dbReference>
<evidence type="ECO:0000256" key="1">
    <source>
        <dbReference type="ARBA" id="ARBA00022705"/>
    </source>
</evidence>
<gene>
    <name evidence="4" type="ORF">C1I91_22105</name>
</gene>
<dbReference type="PANTHER" id="PTHR24074">
    <property type="entry name" value="CO-CHAPERONE PROTEIN DJLA"/>
    <property type="match status" value="1"/>
</dbReference>
<keyword evidence="1" id="KW-0235">DNA replication</keyword>
<dbReference type="Gene3D" id="1.25.40.10">
    <property type="entry name" value="Tetratricopeptide repeat domain"/>
    <property type="match status" value="1"/>
</dbReference>
<dbReference type="KEGG" id="cmah:C1I91_22105"/>
<name>A0A410DY23_9CLOT</name>
<organism evidence="4 5">
    <name type="scientific">Clostridium manihotivorum</name>
    <dbReference type="NCBI Taxonomy" id="2320868"/>
    <lineage>
        <taxon>Bacteria</taxon>
        <taxon>Bacillati</taxon>
        <taxon>Bacillota</taxon>
        <taxon>Clostridia</taxon>
        <taxon>Eubacteriales</taxon>
        <taxon>Clostridiaceae</taxon>
        <taxon>Clostridium</taxon>
    </lineage>
</organism>
<protein>
    <submittedName>
        <fullName evidence="4">Molecular chaperone DnaJ</fullName>
    </submittedName>
</protein>
<dbReference type="PROSITE" id="PS50076">
    <property type="entry name" value="DNAJ_2"/>
    <property type="match status" value="1"/>
</dbReference>
<dbReference type="SUPFAM" id="SSF48452">
    <property type="entry name" value="TPR-like"/>
    <property type="match status" value="1"/>
</dbReference>
<dbReference type="InterPro" id="IPR001623">
    <property type="entry name" value="DnaJ_domain"/>
</dbReference>
<dbReference type="Proteomes" id="UP000286268">
    <property type="component" value="Chromosome"/>
</dbReference>
<dbReference type="InterPro" id="IPR036869">
    <property type="entry name" value="J_dom_sf"/>
</dbReference>
<dbReference type="EMBL" id="CP025746">
    <property type="protein sequence ID" value="QAA34103.1"/>
    <property type="molecule type" value="Genomic_DNA"/>
</dbReference>
<reference evidence="4 5" key="1">
    <citation type="submission" date="2018-01" db="EMBL/GenBank/DDBJ databases">
        <title>Genome Sequencing and Assembly of Anaerobacter polyendosporus strain CT4.</title>
        <authorList>
            <person name="Tachaapaikoon C."/>
            <person name="Sutheeworapong S."/>
            <person name="Jenjaroenpun P."/>
            <person name="Wongsurawat T."/>
            <person name="Nookeaw I."/>
            <person name="Cheawchanlertfa P."/>
            <person name="Kosugi A."/>
            <person name="Cheevadhanarak S."/>
            <person name="Ratanakhanokchai K."/>
        </authorList>
    </citation>
    <scope>NUCLEOTIDE SEQUENCE [LARGE SCALE GENOMIC DNA]</scope>
    <source>
        <strain evidence="4 5">CT4</strain>
    </source>
</reference>
<dbReference type="RefSeq" id="WP_128214825.1">
    <property type="nucleotide sequence ID" value="NZ_CP025746.1"/>
</dbReference>
<evidence type="ECO:0000259" key="3">
    <source>
        <dbReference type="PROSITE" id="PS50076"/>
    </source>
</evidence>
<evidence type="ECO:0000313" key="4">
    <source>
        <dbReference type="EMBL" id="QAA34103.1"/>
    </source>
</evidence>
<dbReference type="AlphaFoldDB" id="A0A410DY23"/>
<dbReference type="SUPFAM" id="SSF46565">
    <property type="entry name" value="Chaperone J-domain"/>
    <property type="match status" value="1"/>
</dbReference>
<feature type="repeat" description="TPR" evidence="2">
    <location>
        <begin position="114"/>
        <end position="147"/>
    </location>
</feature>
<dbReference type="PROSITE" id="PS50005">
    <property type="entry name" value="TPR"/>
    <property type="match status" value="1"/>
</dbReference>
<keyword evidence="2" id="KW-0802">TPR repeat</keyword>
<dbReference type="GO" id="GO:0006260">
    <property type="term" value="P:DNA replication"/>
    <property type="evidence" value="ECO:0007669"/>
    <property type="project" value="UniProtKB-KW"/>
</dbReference>
<sequence>MNNPYEILGLKEGASEEEIKKAYRELAKKYHPDQYGNNPLKDLAEDKMRELNEAYDYLLKNAKNSYRNNYSGYDSNSSSNGSYNANYAEIRRDLASGRVSDAEYKLNAMKMRDAEWNYLYGIVMLQKGHMDSAYSYLQQACSLDPNNGEYRDTLNRVSSRNNNYRQSYYRTSRNNDAFECCMQLWCLDSICECFGGDLIGCC</sequence>
<dbReference type="PRINTS" id="PR00625">
    <property type="entry name" value="JDOMAIN"/>
</dbReference>
<dbReference type="OrthoDB" id="9779889at2"/>
<accession>A0A410DY23</accession>
<dbReference type="InterPro" id="IPR019734">
    <property type="entry name" value="TPR_rpt"/>
</dbReference>
<dbReference type="Pfam" id="PF00226">
    <property type="entry name" value="DnaJ"/>
    <property type="match status" value="1"/>
</dbReference>
<proteinExistence type="predicted"/>
<dbReference type="CDD" id="cd06257">
    <property type="entry name" value="DnaJ"/>
    <property type="match status" value="1"/>
</dbReference>
<dbReference type="InterPro" id="IPR050817">
    <property type="entry name" value="DjlA_DnaK_co-chaperone"/>
</dbReference>
<dbReference type="Gene3D" id="1.10.287.110">
    <property type="entry name" value="DnaJ domain"/>
    <property type="match status" value="1"/>
</dbReference>
<dbReference type="InterPro" id="IPR011990">
    <property type="entry name" value="TPR-like_helical_dom_sf"/>
</dbReference>
<feature type="domain" description="J" evidence="3">
    <location>
        <begin position="3"/>
        <end position="74"/>
    </location>
</feature>
<evidence type="ECO:0000256" key="2">
    <source>
        <dbReference type="PROSITE-ProRule" id="PRU00339"/>
    </source>
</evidence>